<evidence type="ECO:0000256" key="6">
    <source>
        <dbReference type="ARBA" id="ARBA00022771"/>
    </source>
</evidence>
<dbReference type="PRINTS" id="PR00417">
    <property type="entry name" value="PRTPISMRASEI"/>
</dbReference>
<dbReference type="InterPro" id="IPR013826">
    <property type="entry name" value="Topo_IA_cen_sub3"/>
</dbReference>
<evidence type="ECO:0000256" key="8">
    <source>
        <dbReference type="ARBA" id="ARBA00022842"/>
    </source>
</evidence>
<feature type="site" description="Interaction with DNA" evidence="12">
    <location>
        <position position="360"/>
    </location>
</feature>
<dbReference type="AlphaFoldDB" id="A0A6M8J5I4"/>
<sequence>MKLVVTEKNDAAEKIANLLGASKPTKDKVYSTPVYRFTVSGEEWVTIGLRGHILEPDFATQLVYSDRGWQGVTMEGEALPASVPDELPRPPYSTKRKPFLPDGIELKSWKMDALPYLVYAPIEKLPKEKDIIRSLKNLAKKCDSVIIATDFDREGELIGSDALSCIQETNATAPVFRARYSAFTKEEITHAFGNLVQLDDNLAQAGASRQDIDLIWGAVLTRYLTLVKFAGYGNVRSSGRVQTPTLALIVARERERLAFVPEDYWVIQGAFGAEPDDFAAPHVTARFKVKADADAVMARVEGCAQATVNAVESRKRTVKPPAPFNTTSLLAAAASEGLSPARTMRIAESLYMDGYISYPRVDNTVYPSSMSLEETVRAISGNPAYGPYCAELLRKGKLTATRGKQETTDHPPIYPTAKAEPDDMPAANYKLYNLIARRFLATLSEPAVIEGTKVTLDVNGEAFAARGDVLVKPGFRAIYPYGLKKDEQLPSLAEGQVVAFNGATCTYKQTEPPARYSQGKLIQEMEKLGLGTKSTRHAIIERLYNVKYIVNDPIEPSQLGMAVCDALDKYAPLITHPEMTAELEGEMTAIAEGSTTKDAVVLDSRNRLAGQLQQLLPRAEEVKEALADAVAADAYVGACPKCGKDLQIRASQKTKSMFIGCAGWPDCDVTYPLPKGKIESVPELCPTCGMPQVKVTAFRSKPRVACIDPTCATNHEPDVDVGACPACAEAGREGRLIAQRNPRTLKRFIRCQNYEQCETSYPLPQNGRLTATEEACEHCGAPLVIVTTARGPWKLCPNFDCPGKEAAEEARAVKGRGRSAAKGAKAPAKKAAAKKAPAKKAASSRASAKKAGAGE</sequence>
<feature type="site" description="Interaction with DNA" evidence="12">
    <location>
        <position position="213"/>
    </location>
</feature>
<dbReference type="InterPro" id="IPR023405">
    <property type="entry name" value="Topo_IA_core_domain"/>
</dbReference>
<dbReference type="NCBIfam" id="NF005555">
    <property type="entry name" value="PRK07220.1"/>
    <property type="match status" value="1"/>
</dbReference>
<dbReference type="InterPro" id="IPR028612">
    <property type="entry name" value="Topoisom_1_IA"/>
</dbReference>
<feature type="domain" description="Toprim" evidence="14">
    <location>
        <begin position="1"/>
        <end position="181"/>
    </location>
</feature>
<dbReference type="SUPFAM" id="SSF56712">
    <property type="entry name" value="Prokaryotic type I DNA topoisomerase"/>
    <property type="match status" value="1"/>
</dbReference>
<dbReference type="Proteomes" id="UP000503297">
    <property type="component" value="Chromosome"/>
</dbReference>
<keyword evidence="8" id="KW-0460">Magnesium</keyword>
<feature type="domain" description="Topo IA-type catalytic" evidence="15">
    <location>
        <begin position="199"/>
        <end position="612"/>
    </location>
</feature>
<dbReference type="PANTHER" id="PTHR11390:SF26">
    <property type="entry name" value="DNA TOPOISOMERASE 1"/>
    <property type="match status" value="1"/>
</dbReference>
<organism evidence="16 17">
    <name type="scientific">Berryella wangjianweii</name>
    <dbReference type="NCBI Taxonomy" id="2734634"/>
    <lineage>
        <taxon>Bacteria</taxon>
        <taxon>Bacillati</taxon>
        <taxon>Actinomycetota</taxon>
        <taxon>Coriobacteriia</taxon>
        <taxon>Eggerthellales</taxon>
        <taxon>Eggerthellaceae</taxon>
        <taxon>Berryella</taxon>
    </lineage>
</organism>
<accession>A0A6M8J5I4</accession>
<dbReference type="InterPro" id="IPR013824">
    <property type="entry name" value="Topo_IA_cen_sub1"/>
</dbReference>
<dbReference type="InterPro" id="IPR003601">
    <property type="entry name" value="Topo_IA_2"/>
</dbReference>
<feature type="compositionally biased region" description="Basic residues" evidence="13">
    <location>
        <begin position="827"/>
        <end position="838"/>
    </location>
</feature>
<dbReference type="InterPro" id="IPR013498">
    <property type="entry name" value="Topo_IA_Znf"/>
</dbReference>
<keyword evidence="17" id="KW-1185">Reference proteome</keyword>
<evidence type="ECO:0000259" key="15">
    <source>
        <dbReference type="PROSITE" id="PS52039"/>
    </source>
</evidence>
<dbReference type="PROSITE" id="PS52039">
    <property type="entry name" value="TOPO_IA_2"/>
    <property type="match status" value="1"/>
</dbReference>
<dbReference type="Gene3D" id="1.10.290.10">
    <property type="entry name" value="Topoisomerase I, domain 4"/>
    <property type="match status" value="1"/>
</dbReference>
<dbReference type="GO" id="GO:0006310">
    <property type="term" value="P:DNA recombination"/>
    <property type="evidence" value="ECO:0007669"/>
    <property type="project" value="TreeGrafter"/>
</dbReference>
<keyword evidence="10 12" id="KW-0238">DNA-binding</keyword>
<dbReference type="InterPro" id="IPR000380">
    <property type="entry name" value="Topo_IA"/>
</dbReference>
<dbReference type="GO" id="GO:0003917">
    <property type="term" value="F:DNA topoisomerase type I (single strand cut, ATP-independent) activity"/>
    <property type="evidence" value="ECO:0007669"/>
    <property type="project" value="UniProtKB-UniRule"/>
</dbReference>
<comment type="caution">
    <text evidence="12">Lacks conserved residue(s) required for the propagation of feature annotation.</text>
</comment>
<keyword evidence="4" id="KW-0479">Metal-binding</keyword>
<comment type="similarity">
    <text evidence="3 12">Belongs to the type IA topoisomerase family.</text>
</comment>
<protein>
    <recommendedName>
        <fullName evidence="12">DNA topoisomerase 1</fullName>
        <ecNumber evidence="12">5.6.2.1</ecNumber>
    </recommendedName>
    <alternativeName>
        <fullName evidence="12">DNA topoisomerase I</fullName>
    </alternativeName>
</protein>
<keyword evidence="7" id="KW-0862">Zinc</keyword>
<keyword evidence="5" id="KW-0677">Repeat</keyword>
<feature type="site" description="Interaction with DNA" evidence="12">
    <location>
        <position position="52"/>
    </location>
</feature>
<comment type="subunit">
    <text evidence="12">Monomer.</text>
</comment>
<dbReference type="GO" id="GO:0003677">
    <property type="term" value="F:DNA binding"/>
    <property type="evidence" value="ECO:0007669"/>
    <property type="project" value="UniProtKB-KW"/>
</dbReference>
<dbReference type="Gene3D" id="3.30.65.10">
    <property type="entry name" value="Bacterial Topoisomerase I, domain 1"/>
    <property type="match status" value="1"/>
</dbReference>
<dbReference type="SMART" id="SM00493">
    <property type="entry name" value="TOPRIM"/>
    <property type="match status" value="1"/>
</dbReference>
<reference evidence="17" key="1">
    <citation type="submission" date="2020-05" db="EMBL/GenBank/DDBJ databases">
        <title>Novel species in genus Nocardioides.</title>
        <authorList>
            <person name="Zhang G."/>
        </authorList>
    </citation>
    <scope>NUCLEOTIDE SEQUENCE [LARGE SCALE GENOMIC DNA]</scope>
    <source>
        <strain evidence="17">zg-1050</strain>
    </source>
</reference>
<dbReference type="Gene3D" id="1.10.460.10">
    <property type="entry name" value="Topoisomerase I, domain 2"/>
    <property type="match status" value="1"/>
</dbReference>
<dbReference type="KEGG" id="bwa:HLV38_03055"/>
<feature type="region of interest" description="Disordered" evidence="13">
    <location>
        <begin position="810"/>
        <end position="855"/>
    </location>
</feature>
<evidence type="ECO:0000256" key="2">
    <source>
        <dbReference type="ARBA" id="ARBA00001946"/>
    </source>
</evidence>
<comment type="catalytic activity">
    <reaction evidence="1 12">
        <text>ATP-independent breakage of single-stranded DNA, followed by passage and rejoining.</text>
        <dbReference type="EC" id="5.6.2.1"/>
    </reaction>
</comment>
<dbReference type="Pfam" id="PF01131">
    <property type="entry name" value="Topoisom_bac"/>
    <property type="match status" value="1"/>
</dbReference>
<evidence type="ECO:0000259" key="14">
    <source>
        <dbReference type="PROSITE" id="PS50880"/>
    </source>
</evidence>
<name>A0A6M8J5I4_9ACTN</name>
<dbReference type="SMART" id="SM00436">
    <property type="entry name" value="TOP1Bc"/>
    <property type="match status" value="1"/>
</dbReference>
<evidence type="ECO:0000256" key="10">
    <source>
        <dbReference type="ARBA" id="ARBA00023125"/>
    </source>
</evidence>
<dbReference type="CDD" id="cd03362">
    <property type="entry name" value="TOPRIM_TopoIA_TopoIII"/>
    <property type="match status" value="1"/>
</dbReference>
<dbReference type="GO" id="GO:0005694">
    <property type="term" value="C:chromosome"/>
    <property type="evidence" value="ECO:0007669"/>
    <property type="project" value="InterPro"/>
</dbReference>
<evidence type="ECO:0000256" key="7">
    <source>
        <dbReference type="ARBA" id="ARBA00022833"/>
    </source>
</evidence>
<feature type="region of interest" description="Disordered" evidence="13">
    <location>
        <begin position="401"/>
        <end position="420"/>
    </location>
</feature>
<comment type="cofactor">
    <cofactor evidence="2">
        <name>Mg(2+)</name>
        <dbReference type="ChEBI" id="CHEBI:18420"/>
    </cofactor>
</comment>
<dbReference type="GO" id="GO:0008270">
    <property type="term" value="F:zinc ion binding"/>
    <property type="evidence" value="ECO:0007669"/>
    <property type="project" value="UniProtKB-KW"/>
</dbReference>
<evidence type="ECO:0000256" key="13">
    <source>
        <dbReference type="SAM" id="MobiDB-lite"/>
    </source>
</evidence>
<keyword evidence="11 12" id="KW-0413">Isomerase</keyword>
<dbReference type="Pfam" id="PF01751">
    <property type="entry name" value="Toprim"/>
    <property type="match status" value="1"/>
</dbReference>
<evidence type="ECO:0000256" key="1">
    <source>
        <dbReference type="ARBA" id="ARBA00000213"/>
    </source>
</evidence>
<dbReference type="GO" id="GO:0006265">
    <property type="term" value="P:DNA topological change"/>
    <property type="evidence" value="ECO:0007669"/>
    <property type="project" value="UniProtKB-UniRule"/>
</dbReference>
<dbReference type="InterPro" id="IPR003602">
    <property type="entry name" value="Topo_IA_DNA-bd_dom"/>
</dbReference>
<dbReference type="InterPro" id="IPR013497">
    <property type="entry name" value="Topo_IA_cen"/>
</dbReference>
<keyword evidence="9 12" id="KW-0799">Topoisomerase</keyword>
<dbReference type="Gene3D" id="2.70.20.10">
    <property type="entry name" value="Topoisomerase I, domain 3"/>
    <property type="match status" value="1"/>
</dbReference>
<dbReference type="Pfam" id="PF01396">
    <property type="entry name" value="Zn_ribbon_Top1"/>
    <property type="match status" value="3"/>
</dbReference>
<feature type="region of interest" description="Interaction with DNA" evidence="12">
    <location>
        <begin position="237"/>
        <end position="242"/>
    </location>
</feature>
<dbReference type="RefSeq" id="WP_173164193.1">
    <property type="nucleotide sequence ID" value="NZ_CP053716.1"/>
</dbReference>
<dbReference type="SMART" id="SM00437">
    <property type="entry name" value="TOP1Ac"/>
    <property type="match status" value="1"/>
</dbReference>
<evidence type="ECO:0000256" key="5">
    <source>
        <dbReference type="ARBA" id="ARBA00022737"/>
    </source>
</evidence>
<evidence type="ECO:0000313" key="16">
    <source>
        <dbReference type="EMBL" id="QKF07216.1"/>
    </source>
</evidence>
<evidence type="ECO:0000256" key="11">
    <source>
        <dbReference type="ARBA" id="ARBA00023235"/>
    </source>
</evidence>
<feature type="site" description="Interaction with DNA" evidence="12">
    <location>
        <position position="209"/>
    </location>
</feature>
<gene>
    <name evidence="12" type="primary">topA</name>
    <name evidence="16" type="ORF">HLV38_03055</name>
</gene>
<dbReference type="PROSITE" id="PS50880">
    <property type="entry name" value="TOPRIM"/>
    <property type="match status" value="1"/>
</dbReference>
<dbReference type="EC" id="5.6.2.1" evidence="12"/>
<dbReference type="CDD" id="cd00186">
    <property type="entry name" value="TOP1Ac"/>
    <property type="match status" value="1"/>
</dbReference>
<proteinExistence type="inferred from homology"/>
<dbReference type="EMBL" id="CP053716">
    <property type="protein sequence ID" value="QKF07216.1"/>
    <property type="molecule type" value="Genomic_DNA"/>
</dbReference>
<evidence type="ECO:0000256" key="12">
    <source>
        <dbReference type="HAMAP-Rule" id="MF_00952"/>
    </source>
</evidence>
<dbReference type="PANTHER" id="PTHR11390">
    <property type="entry name" value="PROKARYOTIC DNA TOPOISOMERASE"/>
    <property type="match status" value="1"/>
</dbReference>
<evidence type="ECO:0000256" key="3">
    <source>
        <dbReference type="ARBA" id="ARBA00009446"/>
    </source>
</evidence>
<evidence type="ECO:0000256" key="4">
    <source>
        <dbReference type="ARBA" id="ARBA00022723"/>
    </source>
</evidence>
<dbReference type="InterPro" id="IPR034144">
    <property type="entry name" value="TOPRIM_TopoIII"/>
</dbReference>
<dbReference type="Gene3D" id="3.40.50.140">
    <property type="match status" value="1"/>
</dbReference>
<evidence type="ECO:0000256" key="9">
    <source>
        <dbReference type="ARBA" id="ARBA00023029"/>
    </source>
</evidence>
<dbReference type="FunFam" id="1.10.290.10:FF:000003">
    <property type="entry name" value="DNA topoisomerase"/>
    <property type="match status" value="1"/>
</dbReference>
<dbReference type="InterPro" id="IPR013825">
    <property type="entry name" value="Topo_IA_cen_sub2"/>
</dbReference>
<evidence type="ECO:0000313" key="17">
    <source>
        <dbReference type="Proteomes" id="UP000503297"/>
    </source>
</evidence>
<dbReference type="InterPro" id="IPR006171">
    <property type="entry name" value="TOPRIM_dom"/>
</dbReference>
<dbReference type="GO" id="GO:0006281">
    <property type="term" value="P:DNA repair"/>
    <property type="evidence" value="ECO:0007669"/>
    <property type="project" value="TreeGrafter"/>
</dbReference>
<dbReference type="HAMAP" id="MF_00952">
    <property type="entry name" value="Topoisom_1_prok"/>
    <property type="match status" value="1"/>
</dbReference>
<comment type="function">
    <text evidence="12">Releases the supercoiling and torsional tension of DNA, which is introduced during the DNA replication and transcription, by transiently cleaving and rejoining one strand of the DNA duplex. Introduces a single-strand break via transesterification at a target site in duplex DNA. The scissile phosphodiester is attacked by the catalytic tyrosine of the enzyme, resulting in the formation of a DNA-(5'-phosphotyrosyl)-enzyme intermediate and the expulsion of a 3'-OH DNA strand. The free DNA strand then undergoes passage around the unbroken strand, thus removing DNA supercoils. Finally, in the religation step, the DNA 3'-OH attacks the covalent intermediate to expel the active-site tyrosine and restore the DNA phosphodiester backbone.</text>
</comment>
<feature type="compositionally biased region" description="Low complexity" evidence="13">
    <location>
        <begin position="839"/>
        <end position="855"/>
    </location>
</feature>
<feature type="active site" description="O-(5'-phospho-DNA)-tyrosine intermediate" evidence="12">
    <location>
        <position position="358"/>
    </location>
</feature>
<keyword evidence="6" id="KW-0863">Zinc-finger</keyword>